<protein>
    <recommendedName>
        <fullName evidence="15">Guanine nucleotide-exchange factor SEC12</fullName>
    </recommendedName>
</protein>
<evidence type="ECO:0000256" key="16">
    <source>
        <dbReference type="SAM" id="MobiDB-lite"/>
    </source>
</evidence>
<evidence type="ECO:0000256" key="5">
    <source>
        <dbReference type="ARBA" id="ARBA00022737"/>
    </source>
</evidence>
<dbReference type="EMBL" id="CP059272">
    <property type="protein sequence ID" value="QLQ81307.1"/>
    <property type="molecule type" value="Genomic_DNA"/>
</dbReference>
<keyword evidence="8 15" id="KW-0653">Protein transport</keyword>
<evidence type="ECO:0000256" key="10">
    <source>
        <dbReference type="ARBA" id="ARBA00022989"/>
    </source>
</evidence>
<evidence type="ECO:0000256" key="9">
    <source>
        <dbReference type="ARBA" id="ARBA00022968"/>
    </source>
</evidence>
<feature type="compositionally biased region" description="Polar residues" evidence="16">
    <location>
        <begin position="600"/>
        <end position="636"/>
    </location>
</feature>
<dbReference type="GO" id="GO:0005085">
    <property type="term" value="F:guanyl-nucleotide exchange factor activity"/>
    <property type="evidence" value="ECO:0007669"/>
    <property type="project" value="InterPro"/>
</dbReference>
<evidence type="ECO:0000256" key="7">
    <source>
        <dbReference type="ARBA" id="ARBA00022892"/>
    </source>
</evidence>
<dbReference type="PANTHER" id="PTHR23284:SF0">
    <property type="entry name" value="PROLACTIN REGULATORY ELEMENT-BINDING PROTEIN"/>
    <property type="match status" value="1"/>
</dbReference>
<dbReference type="GO" id="GO:0003400">
    <property type="term" value="P:regulation of COPII vesicle coating"/>
    <property type="evidence" value="ECO:0007669"/>
    <property type="project" value="UniProtKB-UniRule"/>
</dbReference>
<dbReference type="GO" id="GO:0006888">
    <property type="term" value="P:endoplasmic reticulum to Golgi vesicle-mediated transport"/>
    <property type="evidence" value="ECO:0007669"/>
    <property type="project" value="UniProtKB-UniRule"/>
</dbReference>
<evidence type="ECO:0000256" key="11">
    <source>
        <dbReference type="ARBA" id="ARBA00023034"/>
    </source>
</evidence>
<dbReference type="AlphaFoldDB" id="A0A7H9HWZ7"/>
<accession>A0A7H9HWZ7</accession>
<dbReference type="FunFam" id="2.130.10.10:FF:000597">
    <property type="entry name" value="Guanine nucleotide-exchange factor SEC12"/>
    <property type="match status" value="1"/>
</dbReference>
<feature type="region of interest" description="Disordered" evidence="16">
    <location>
        <begin position="458"/>
        <end position="477"/>
    </location>
</feature>
<reference evidence="17 18" key="1">
    <citation type="submission" date="2020-06" db="EMBL/GenBank/DDBJ databases">
        <title>The yeast mating-type switching endonuclease HO is a domesticated member of an unorthodox homing genetic element family.</title>
        <authorList>
            <person name="Coughlan A.Y."/>
            <person name="Lombardi L."/>
            <person name="Braun-Galleani S."/>
            <person name="Martos A.R."/>
            <person name="Galeote V."/>
            <person name="Bigey F."/>
            <person name="Dequin S."/>
            <person name="Byrne K.P."/>
            <person name="Wolfe K.H."/>
        </authorList>
    </citation>
    <scope>NUCLEOTIDE SEQUENCE [LARGE SCALE GENOMIC DNA]</scope>
    <source>
        <strain evidence="17 18">CBS2947</strain>
    </source>
</reference>
<feature type="transmembrane region" description="Helical" evidence="15">
    <location>
        <begin position="347"/>
        <end position="368"/>
    </location>
</feature>
<evidence type="ECO:0000256" key="1">
    <source>
        <dbReference type="ARBA" id="ARBA00022448"/>
    </source>
</evidence>
<name>A0A7H9HWZ7_9SACH</name>
<evidence type="ECO:0000256" key="8">
    <source>
        <dbReference type="ARBA" id="ARBA00022927"/>
    </source>
</evidence>
<gene>
    <name evidence="17" type="ORF">HG537_0F00680</name>
</gene>
<feature type="compositionally biased region" description="Basic and acidic residues" evidence="16">
    <location>
        <begin position="590"/>
        <end position="599"/>
    </location>
</feature>
<dbReference type="GO" id="GO:0000139">
    <property type="term" value="C:Golgi membrane"/>
    <property type="evidence" value="ECO:0007669"/>
    <property type="project" value="UniProtKB-SubCell"/>
</dbReference>
<dbReference type="SUPFAM" id="SSF50998">
    <property type="entry name" value="Quinoprotein alcohol dehydrogenase-like"/>
    <property type="match status" value="1"/>
</dbReference>
<evidence type="ECO:0000256" key="15">
    <source>
        <dbReference type="RuleBase" id="RU369019"/>
    </source>
</evidence>
<feature type="compositionally biased region" description="Polar residues" evidence="16">
    <location>
        <begin position="562"/>
        <end position="586"/>
    </location>
</feature>
<keyword evidence="3 15" id="KW-0853">WD repeat</keyword>
<dbReference type="Proteomes" id="UP000510647">
    <property type="component" value="Chromosome 6"/>
</dbReference>
<dbReference type="SMART" id="SM00320">
    <property type="entry name" value="WD40"/>
    <property type="match status" value="2"/>
</dbReference>
<keyword evidence="10 15" id="KW-1133">Transmembrane helix</keyword>
<comment type="similarity">
    <text evidence="14 15">Belongs to the WD repeat SEC12 family.</text>
</comment>
<feature type="compositionally biased region" description="Polar residues" evidence="16">
    <location>
        <begin position="756"/>
        <end position="766"/>
    </location>
</feature>
<keyword evidence="2" id="KW-0343">GTPase activation</keyword>
<feature type="compositionally biased region" description="Basic and acidic residues" evidence="16">
    <location>
        <begin position="503"/>
        <end position="512"/>
    </location>
</feature>
<evidence type="ECO:0000256" key="2">
    <source>
        <dbReference type="ARBA" id="ARBA00022468"/>
    </source>
</evidence>
<keyword evidence="6 15" id="KW-0256">Endoplasmic reticulum</keyword>
<evidence type="ECO:0000313" key="18">
    <source>
        <dbReference type="Proteomes" id="UP000510647"/>
    </source>
</evidence>
<dbReference type="InterPro" id="IPR001680">
    <property type="entry name" value="WD40_rpt"/>
</dbReference>
<feature type="compositionally biased region" description="Basic and acidic residues" evidence="16">
    <location>
        <begin position="783"/>
        <end position="792"/>
    </location>
</feature>
<evidence type="ECO:0000256" key="14">
    <source>
        <dbReference type="ARBA" id="ARBA00061254"/>
    </source>
</evidence>
<dbReference type="GO" id="GO:0005789">
    <property type="term" value="C:endoplasmic reticulum membrane"/>
    <property type="evidence" value="ECO:0007669"/>
    <property type="project" value="UniProtKB-SubCell"/>
</dbReference>
<feature type="compositionally biased region" description="Low complexity" evidence="16">
    <location>
        <begin position="826"/>
        <end position="838"/>
    </location>
</feature>
<dbReference type="InterPro" id="IPR011047">
    <property type="entry name" value="Quinoprotein_ADH-like_sf"/>
</dbReference>
<feature type="compositionally biased region" description="Polar residues" evidence="16">
    <location>
        <begin position="939"/>
        <end position="963"/>
    </location>
</feature>
<dbReference type="OrthoDB" id="2013972at2759"/>
<feature type="compositionally biased region" description="Polar residues" evidence="16">
    <location>
        <begin position="689"/>
        <end position="716"/>
    </location>
</feature>
<keyword evidence="7" id="KW-0931">ER-Golgi transport</keyword>
<dbReference type="GO" id="GO:0015031">
    <property type="term" value="P:protein transport"/>
    <property type="evidence" value="ECO:0007669"/>
    <property type="project" value="UniProtKB-KW"/>
</dbReference>
<organism evidence="17 18">
    <name type="scientific">Torulaspora globosa</name>
    <dbReference type="NCBI Taxonomy" id="48254"/>
    <lineage>
        <taxon>Eukaryota</taxon>
        <taxon>Fungi</taxon>
        <taxon>Dikarya</taxon>
        <taxon>Ascomycota</taxon>
        <taxon>Saccharomycotina</taxon>
        <taxon>Saccharomycetes</taxon>
        <taxon>Saccharomycetales</taxon>
        <taxon>Saccharomycetaceae</taxon>
        <taxon>Torulaspora</taxon>
    </lineage>
</organism>
<feature type="compositionally biased region" description="Low complexity" evidence="16">
    <location>
        <begin position="644"/>
        <end position="658"/>
    </location>
</feature>
<evidence type="ECO:0000256" key="3">
    <source>
        <dbReference type="ARBA" id="ARBA00022574"/>
    </source>
</evidence>
<evidence type="ECO:0000256" key="6">
    <source>
        <dbReference type="ARBA" id="ARBA00022824"/>
    </source>
</evidence>
<feature type="compositionally biased region" description="Basic and acidic residues" evidence="16">
    <location>
        <begin position="738"/>
        <end position="755"/>
    </location>
</feature>
<dbReference type="Pfam" id="PF00400">
    <property type="entry name" value="WD40"/>
    <property type="match status" value="1"/>
</dbReference>
<evidence type="ECO:0000256" key="4">
    <source>
        <dbReference type="ARBA" id="ARBA00022692"/>
    </source>
</evidence>
<dbReference type="GO" id="GO:0005096">
    <property type="term" value="F:GTPase activator activity"/>
    <property type="evidence" value="ECO:0007669"/>
    <property type="project" value="UniProtKB-KW"/>
</dbReference>
<sequence length="963" mass="103580">MKFSSSTYNVGYPVYGSKFLSKSMLLVAGGGGEGNNGIPNKLTVLRVDFDKKKVIKRFREITLDANDDSPTTLDAANDLILMGCNENSGKIKSGDGNRNVRKFVYENEHLKFVASADFDGSVSPEDYIKLLYMSRDGSVGAIASSKAPTVIRIIDPRTLDEKYEIETGHDVKDMHFAPDGKVIGYITASTLEVISIVTGRFIIRKNDFDKNYILSKVRFLTDDVVLIAASLQKGTGVVLIKISLKSGTANVLKSKLITNKFKGFTSMDVDAKNQLAVIAGNDNSIALVKLKDFSLGRIFKQVHGFAITRVAFSPDSKLIASVSAANTVNVIRVPEGFALSTSLGSKIWRFFVNFILIVIIASLAQLSYRYNLHERSYKFLKHQYLTRRNDTSGGIDILKQTTLVGDIVSQMTTTQAFDTTEKTVETSAFNSQAASDTGDDVWLSESWVSSTPLLHPSSVSTQAGYAESSAGNQPEQVSDLSAATSELTDTDFYSSLIQIEDQRSEKNTELDNAKTSSQSSNALKTDATSTAYQSRSDSAVTTSIHLSNTEASEGAVQKSKETSVISVGTKTTEQARIDPTSMSSVSLVERQNESNERFQRSVQASSSLAVDVSQATTNDGPSKSASGAIIQTSMAQSVKEAETKTSQTQSTTQLPSATLKSVNEAASKASGVLTAQSSSKPSSDESYSETEQMQSSRAEAAMSSTEFKSSGHTTVTTKDESRLEILDPSGAEIDYDSFDEKTPEPNELSSADRDMTTPTGTIVSMQEDTKSSVAIPVGEESLETDKHNEHPTIESTQAKTKVSSDDDMTSGHSKEIKVHVEITTKSSSSRSDPPVSSDEFVATGESETSKYPIAAAAQAPSNEVQPSEEGLEGTMAWKHTKATEISRETVAAPELSLEIGSESTKTKSLRSSAKSESKSATHADVSSENEIKPSETVIGIQTNATSAHSETEIPAQTPTALMG</sequence>
<dbReference type="InterPro" id="IPR045260">
    <property type="entry name" value="Sec12-like"/>
</dbReference>
<dbReference type="InterPro" id="IPR015943">
    <property type="entry name" value="WD40/YVTN_repeat-like_dom_sf"/>
</dbReference>
<keyword evidence="13" id="KW-0325">Glycoprotein</keyword>
<dbReference type="PANTHER" id="PTHR23284">
    <property type="entry name" value="PROLACTIN REGULATORY ELEMENT BINDING PROTEIN"/>
    <property type="match status" value="1"/>
</dbReference>
<dbReference type="Gene3D" id="2.130.10.10">
    <property type="entry name" value="YVTN repeat-like/Quinoprotein amine dehydrogenase"/>
    <property type="match status" value="1"/>
</dbReference>
<evidence type="ECO:0000256" key="13">
    <source>
        <dbReference type="ARBA" id="ARBA00023180"/>
    </source>
</evidence>
<evidence type="ECO:0000256" key="12">
    <source>
        <dbReference type="ARBA" id="ARBA00023136"/>
    </source>
</evidence>
<keyword evidence="5 15" id="KW-0677">Repeat</keyword>
<keyword evidence="4 15" id="KW-0812">Transmembrane</keyword>
<comment type="subcellular location">
    <subcellularLocation>
        <location evidence="15">Endoplasmic reticulum membrane</location>
        <topology evidence="15">Single-pass type II membrane protein</topology>
    </subcellularLocation>
    <subcellularLocation>
        <location evidence="15">Golgi apparatus membrane</location>
        <topology evidence="15">Single-pass type II membrane protein</topology>
    </subcellularLocation>
</comment>
<proteinExistence type="inferred from homology"/>
<keyword evidence="9" id="KW-0735">Signal-anchor</keyword>
<keyword evidence="11" id="KW-0333">Golgi apparatus</keyword>
<feature type="compositionally biased region" description="Polar residues" evidence="16">
    <location>
        <begin position="513"/>
        <end position="551"/>
    </location>
</feature>
<keyword evidence="12 15" id="KW-0472">Membrane</keyword>
<evidence type="ECO:0000313" key="17">
    <source>
        <dbReference type="EMBL" id="QLQ81307.1"/>
    </source>
</evidence>
<keyword evidence="1 15" id="KW-0813">Transport</keyword>
<keyword evidence="18" id="KW-1185">Reference proteome</keyword>
<feature type="region of interest" description="Disordered" evidence="16">
    <location>
        <begin position="503"/>
        <end position="963"/>
    </location>
</feature>
<comment type="function">
    <text evidence="15">Guanine nucleotide-exchange factor (GEF) required for the formation or budding of transport vesicles from the ER.</text>
</comment>
<feature type="compositionally biased region" description="Basic and acidic residues" evidence="16">
    <location>
        <begin position="812"/>
        <end position="822"/>
    </location>
</feature>